<evidence type="ECO:0000313" key="2">
    <source>
        <dbReference type="Proteomes" id="UP000646749"/>
    </source>
</evidence>
<gene>
    <name evidence="1" type="ORF">Pen02_19030</name>
</gene>
<reference evidence="1 2" key="1">
    <citation type="submission" date="2021-01" db="EMBL/GenBank/DDBJ databases">
        <title>Whole genome shotgun sequence of Plantactinospora endophytica NBRC 110450.</title>
        <authorList>
            <person name="Komaki H."/>
            <person name="Tamura T."/>
        </authorList>
    </citation>
    <scope>NUCLEOTIDE SEQUENCE [LARGE SCALE GENOMIC DNA]</scope>
    <source>
        <strain evidence="1 2">NBRC 110450</strain>
    </source>
</reference>
<dbReference type="Proteomes" id="UP000646749">
    <property type="component" value="Unassembled WGS sequence"/>
</dbReference>
<organism evidence="1 2">
    <name type="scientific">Plantactinospora endophytica</name>
    <dbReference type="NCBI Taxonomy" id="673535"/>
    <lineage>
        <taxon>Bacteria</taxon>
        <taxon>Bacillati</taxon>
        <taxon>Actinomycetota</taxon>
        <taxon>Actinomycetes</taxon>
        <taxon>Micromonosporales</taxon>
        <taxon>Micromonosporaceae</taxon>
        <taxon>Plantactinospora</taxon>
    </lineage>
</organism>
<dbReference type="Gene3D" id="2.30.110.10">
    <property type="entry name" value="Electron Transport, Fmn-binding Protein, Chain A"/>
    <property type="match status" value="1"/>
</dbReference>
<evidence type="ECO:0000313" key="1">
    <source>
        <dbReference type="EMBL" id="GIG86967.1"/>
    </source>
</evidence>
<comment type="caution">
    <text evidence="1">The sequence shown here is derived from an EMBL/GenBank/DDBJ whole genome shotgun (WGS) entry which is preliminary data.</text>
</comment>
<dbReference type="InterPro" id="IPR004378">
    <property type="entry name" value="F420H2_quin_Rdtase"/>
</dbReference>
<protein>
    <recommendedName>
        <fullName evidence="3">Nitroreductase family deazaflavin-dependent oxidoreductase</fullName>
    </recommendedName>
</protein>
<sequence length="154" mass="17505">MVESTVTVNDAIVRALGIGPNSSRAERTIEITTLGRRSRIPRRIEVWLHRVDSRWYLTGMPVPRSWYANLRANPQFIVHLKHGVTADLPATAVPVDEQTRRRMIAAALDLQNRPDLAPRIGPRQSFDEWFAHSPLVEIVFDDEQLRTAASSRSE</sequence>
<dbReference type="RefSeq" id="WP_203865568.1">
    <property type="nucleotide sequence ID" value="NZ_BONW01000007.1"/>
</dbReference>
<keyword evidence="2" id="KW-1185">Reference proteome</keyword>
<name>A0ABQ4DWY3_9ACTN</name>
<dbReference type="Pfam" id="PF04075">
    <property type="entry name" value="F420H2_quin_red"/>
    <property type="match status" value="1"/>
</dbReference>
<proteinExistence type="predicted"/>
<dbReference type="InterPro" id="IPR012349">
    <property type="entry name" value="Split_barrel_FMN-bd"/>
</dbReference>
<evidence type="ECO:0008006" key="3">
    <source>
        <dbReference type="Google" id="ProtNLM"/>
    </source>
</evidence>
<dbReference type="EMBL" id="BONW01000007">
    <property type="protein sequence ID" value="GIG86967.1"/>
    <property type="molecule type" value="Genomic_DNA"/>
</dbReference>
<accession>A0ABQ4DWY3</accession>